<protein>
    <recommendedName>
        <fullName evidence="3">Carboxynorspermidine/carboxyspermidine decarboxylase</fullName>
        <ecNumber evidence="2">4.1.1.96</ecNumber>
    </recommendedName>
</protein>
<dbReference type="SUPFAM" id="SSF50621">
    <property type="entry name" value="Alanine racemase C-terminal domain-like"/>
    <property type="match status" value="1"/>
</dbReference>
<evidence type="ECO:0000313" key="13">
    <source>
        <dbReference type="EMBL" id="ORC36927.1"/>
    </source>
</evidence>
<dbReference type="GO" id="GO:0008295">
    <property type="term" value="P:spermidine biosynthetic process"/>
    <property type="evidence" value="ECO:0007669"/>
    <property type="project" value="UniProtKB-KW"/>
</dbReference>
<evidence type="ECO:0000256" key="8">
    <source>
        <dbReference type="ARBA" id="ARBA00025802"/>
    </source>
</evidence>
<feature type="domain" description="Orn/DAP/Arg decarboxylase 2 C-terminal" evidence="12">
    <location>
        <begin position="143"/>
        <end position="340"/>
    </location>
</feature>
<dbReference type="OrthoDB" id="9804410at2"/>
<dbReference type="InterPro" id="IPR029066">
    <property type="entry name" value="PLP-binding_barrel"/>
</dbReference>
<evidence type="ECO:0000256" key="10">
    <source>
        <dbReference type="ARBA" id="ARBA00047389"/>
    </source>
</evidence>
<evidence type="ECO:0000256" key="1">
    <source>
        <dbReference type="ARBA" id="ARBA00001933"/>
    </source>
</evidence>
<dbReference type="CDD" id="cd06829">
    <property type="entry name" value="PLPDE_III_CANSDC"/>
    <property type="match status" value="1"/>
</dbReference>
<comment type="catalytic activity">
    <reaction evidence="9">
        <text>carboxyspermidine + H(+) = spermidine + CO2</text>
        <dbReference type="Rhea" id="RHEA:34095"/>
        <dbReference type="ChEBI" id="CHEBI:15378"/>
        <dbReference type="ChEBI" id="CHEBI:16526"/>
        <dbReference type="ChEBI" id="CHEBI:57834"/>
        <dbReference type="ChEBI" id="CHEBI:65072"/>
        <dbReference type="EC" id="4.1.1.96"/>
    </reaction>
</comment>
<evidence type="ECO:0000313" key="14">
    <source>
        <dbReference type="Proteomes" id="UP000192343"/>
    </source>
</evidence>
<evidence type="ECO:0000256" key="5">
    <source>
        <dbReference type="ARBA" id="ARBA00022898"/>
    </source>
</evidence>
<evidence type="ECO:0000256" key="7">
    <source>
        <dbReference type="ARBA" id="ARBA00023239"/>
    </source>
</evidence>
<proteinExistence type="inferred from homology"/>
<dbReference type="EC" id="4.1.1.96" evidence="2"/>
<dbReference type="PANTHER" id="PTHR43727">
    <property type="entry name" value="DIAMINOPIMELATE DECARBOXYLASE"/>
    <property type="match status" value="1"/>
</dbReference>
<comment type="catalytic activity">
    <reaction evidence="10">
        <text>carboxynorspermidine + H(+) = norspermidine + CO2</text>
        <dbReference type="Rhea" id="RHEA:34099"/>
        <dbReference type="ChEBI" id="CHEBI:15378"/>
        <dbReference type="ChEBI" id="CHEBI:16526"/>
        <dbReference type="ChEBI" id="CHEBI:57920"/>
        <dbReference type="ChEBI" id="CHEBI:65070"/>
        <dbReference type="EC" id="4.1.1.96"/>
    </reaction>
</comment>
<dbReference type="InterPro" id="IPR009006">
    <property type="entry name" value="Ala_racemase/Decarboxylase_C"/>
</dbReference>
<organism evidence="13 14">
    <name type="scientific">Marispirochaeta aestuarii</name>
    <dbReference type="NCBI Taxonomy" id="1963862"/>
    <lineage>
        <taxon>Bacteria</taxon>
        <taxon>Pseudomonadati</taxon>
        <taxon>Spirochaetota</taxon>
        <taxon>Spirochaetia</taxon>
        <taxon>Spirochaetales</taxon>
        <taxon>Spirochaetaceae</taxon>
        <taxon>Marispirochaeta</taxon>
    </lineage>
</organism>
<dbReference type="AlphaFoldDB" id="A0A1Y1S2A5"/>
<evidence type="ECO:0000256" key="9">
    <source>
        <dbReference type="ARBA" id="ARBA00047351"/>
    </source>
</evidence>
<dbReference type="SUPFAM" id="SSF51419">
    <property type="entry name" value="PLP-binding barrel"/>
    <property type="match status" value="1"/>
</dbReference>
<dbReference type="Proteomes" id="UP000192343">
    <property type="component" value="Unassembled WGS sequence"/>
</dbReference>
<accession>A0A1Y1S2A5</accession>
<sequence length="384" mass="42519">MKSFPSPCYVLEEELLTANLETISSLARSAGVRIIPALKGFALWRVFPLLAEYVDGAAASSLNEARLIAEEMGRPCYTYAPVYAEKEFSRLLDISSHITFNSAAQARRFLPRLQGYNKRAAAGVSWGVRVNPGWSPVETALYNPASPVSRLGMPREELDELMTECSPEGLHVHALCESSARNSADLIQAVREGYGDLLSSLSWLNLGGGHLLTRKTYDLDLLDRSLKGLKAEYPNLMVILEPGSAFAWETGYLKSTVQDIVSRGGVLTAILDVSFTAHMPDCLEMPYQPRIRGARIASAEDTRGYRYRMGGNSCLAGDVMGDWLFDEPLAPGDEIIFEDMIHYTMVKTSMFNGVAHPSIGIVRRDGSRELLREFAYGDYRDRLS</sequence>
<dbReference type="RefSeq" id="WP_083048790.1">
    <property type="nucleotide sequence ID" value="NZ_MWQY01000004.1"/>
</dbReference>
<comment type="similarity">
    <text evidence="8">Belongs to the Orn/Lys/Arg decarboxylase class-II family. NspC subfamily.</text>
</comment>
<dbReference type="Gene3D" id="2.40.37.10">
    <property type="entry name" value="Lyase, Ornithine Decarboxylase, Chain A, domain 1"/>
    <property type="match status" value="1"/>
</dbReference>
<keyword evidence="7" id="KW-0456">Lyase</keyword>
<comment type="caution">
    <text evidence="13">The sequence shown here is derived from an EMBL/GenBank/DDBJ whole genome shotgun (WGS) entry which is preliminary data.</text>
</comment>
<dbReference type="PIRSF" id="PIRSF038941">
    <property type="entry name" value="NspC"/>
    <property type="match status" value="1"/>
</dbReference>
<evidence type="ECO:0000256" key="2">
    <source>
        <dbReference type="ARBA" id="ARBA00012259"/>
    </source>
</evidence>
<dbReference type="STRING" id="1963862.B4O97_04700"/>
<dbReference type="EMBL" id="MWQY01000004">
    <property type="protein sequence ID" value="ORC36927.1"/>
    <property type="molecule type" value="Genomic_DNA"/>
</dbReference>
<dbReference type="PANTHER" id="PTHR43727:SF1">
    <property type="entry name" value="CARBOXYNORSPERMIDINE_CARBOXYSPERMIDINE DECARBOXYLASE"/>
    <property type="match status" value="1"/>
</dbReference>
<dbReference type="InterPro" id="IPR005730">
    <property type="entry name" value="Nsp_de-COase"/>
</dbReference>
<keyword evidence="4" id="KW-0210">Decarboxylase</keyword>
<evidence type="ECO:0000256" key="6">
    <source>
        <dbReference type="ARBA" id="ARBA00023066"/>
    </source>
</evidence>
<feature type="binding site" evidence="11">
    <location>
        <position position="281"/>
    </location>
    <ligand>
        <name>substrate</name>
    </ligand>
</feature>
<dbReference type="GO" id="GO:0008836">
    <property type="term" value="F:diaminopimelate decarboxylase activity"/>
    <property type="evidence" value="ECO:0007669"/>
    <property type="project" value="TreeGrafter"/>
</dbReference>
<comment type="cofactor">
    <cofactor evidence="1">
        <name>pyridoxal 5'-phosphate</name>
        <dbReference type="ChEBI" id="CHEBI:597326"/>
    </cofactor>
</comment>
<evidence type="ECO:0000259" key="12">
    <source>
        <dbReference type="Pfam" id="PF00278"/>
    </source>
</evidence>
<dbReference type="NCBIfam" id="TIGR01047">
    <property type="entry name" value="nspC"/>
    <property type="match status" value="1"/>
</dbReference>
<dbReference type="InterPro" id="IPR022643">
    <property type="entry name" value="De-COase2_C"/>
</dbReference>
<name>A0A1Y1S2A5_9SPIO</name>
<reference evidence="13 14" key="1">
    <citation type="submission" date="2017-03" db="EMBL/GenBank/DDBJ databases">
        <title>Draft Genome sequence of Marispirochaeta sp. strain JC444.</title>
        <authorList>
            <person name="Shivani Y."/>
            <person name="Subhash Y."/>
            <person name="Sasikala C."/>
            <person name="Ramana C."/>
        </authorList>
    </citation>
    <scope>NUCLEOTIDE SEQUENCE [LARGE SCALE GENOMIC DNA]</scope>
    <source>
        <strain evidence="13 14">JC444</strain>
    </source>
</reference>
<gene>
    <name evidence="13" type="ORF">B4O97_04700</name>
</gene>
<evidence type="ECO:0000256" key="11">
    <source>
        <dbReference type="PIRSR" id="PIRSR038941-1"/>
    </source>
</evidence>
<keyword evidence="14" id="KW-1185">Reference proteome</keyword>
<dbReference type="GO" id="GO:0009089">
    <property type="term" value="P:lysine biosynthetic process via diaminopimelate"/>
    <property type="evidence" value="ECO:0007669"/>
    <property type="project" value="TreeGrafter"/>
</dbReference>
<keyword evidence="5" id="KW-0663">Pyridoxal phosphate</keyword>
<dbReference type="Pfam" id="PF00278">
    <property type="entry name" value="Orn_DAP_Arg_deC"/>
    <property type="match status" value="1"/>
</dbReference>
<evidence type="ECO:0000256" key="3">
    <source>
        <dbReference type="ARBA" id="ARBA00013633"/>
    </source>
</evidence>
<evidence type="ECO:0000256" key="4">
    <source>
        <dbReference type="ARBA" id="ARBA00022793"/>
    </source>
</evidence>
<dbReference type="GO" id="GO:0045312">
    <property type="term" value="P:nor-spermidine biosynthetic process"/>
    <property type="evidence" value="ECO:0007669"/>
    <property type="project" value="InterPro"/>
</dbReference>
<dbReference type="Gene3D" id="3.20.20.10">
    <property type="entry name" value="Alanine racemase"/>
    <property type="match status" value="1"/>
</dbReference>
<keyword evidence="6" id="KW-0745">Spermidine biosynthesis</keyword>